<evidence type="ECO:0000313" key="8">
    <source>
        <dbReference type="Proteomes" id="UP000186940"/>
    </source>
</evidence>
<dbReference type="EMBL" id="LYOS01000001">
    <property type="protein sequence ID" value="OFV68776.1"/>
    <property type="molecule type" value="Genomic_DNA"/>
</dbReference>
<dbReference type="GO" id="GO:0009318">
    <property type="term" value="C:exodeoxyribonuclease VII complex"/>
    <property type="evidence" value="ECO:0007669"/>
    <property type="project" value="InterPro"/>
</dbReference>
<feature type="domain" description="OB-fold nucleic acid binding" evidence="6">
    <location>
        <begin position="45"/>
        <end position="140"/>
    </location>
</feature>
<dbReference type="NCBIfam" id="TIGR00237">
    <property type="entry name" value="xseA"/>
    <property type="match status" value="1"/>
</dbReference>
<keyword evidence="4" id="KW-0269">Exonuclease</keyword>
<keyword evidence="8" id="KW-1185">Reference proteome</keyword>
<organism evidence="7 8">
    <name type="scientific">Candidatus Syntropharchaeum caldarium</name>
    <dbReference type="NCBI Taxonomy" id="1838285"/>
    <lineage>
        <taxon>Archaea</taxon>
        <taxon>Methanobacteriati</taxon>
        <taxon>Methanobacteriota</taxon>
        <taxon>Stenosarchaea group</taxon>
        <taxon>Methanomicrobia</taxon>
        <taxon>Methanosarcinales</taxon>
        <taxon>ANME-2 cluster</taxon>
        <taxon>Candidatus Syntropharchaeum</taxon>
    </lineage>
</organism>
<keyword evidence="3" id="KW-0378">Hydrolase</keyword>
<evidence type="ECO:0000256" key="4">
    <source>
        <dbReference type="ARBA" id="ARBA00022839"/>
    </source>
</evidence>
<dbReference type="InterPro" id="IPR020579">
    <property type="entry name" value="Exonuc_VII_lsu_C"/>
</dbReference>
<dbReference type="Pfam" id="PF02601">
    <property type="entry name" value="Exonuc_VII_L"/>
    <property type="match status" value="1"/>
</dbReference>
<reference evidence="7" key="1">
    <citation type="submission" date="2016-05" db="EMBL/GenBank/DDBJ databases">
        <title>Microbial consortia oxidize butane by reversing methanogenesis.</title>
        <authorList>
            <person name="Laso-Perez R."/>
            <person name="Richter M."/>
            <person name="Wegener G."/>
            <person name="Musat F."/>
        </authorList>
    </citation>
    <scope>NUCLEOTIDE SEQUENCE [LARGE SCALE GENOMIC DNA]</scope>
    <source>
        <strain evidence="7">BOX2</strain>
    </source>
</reference>
<evidence type="ECO:0000259" key="6">
    <source>
        <dbReference type="Pfam" id="PF13742"/>
    </source>
</evidence>
<comment type="caution">
    <text evidence="7">The sequence shown here is derived from an EMBL/GenBank/DDBJ whole genome shotgun (WGS) entry which is preliminary data.</text>
</comment>
<protein>
    <submittedName>
        <fullName evidence="7">Exodeoxyribonuclease VII, large subunit</fullName>
    </submittedName>
</protein>
<dbReference type="Proteomes" id="UP000186940">
    <property type="component" value="Unassembled WGS sequence"/>
</dbReference>
<dbReference type="AlphaFoldDB" id="A0A1F2PDQ3"/>
<gene>
    <name evidence="7" type="ORF">SCAL_000452</name>
</gene>
<dbReference type="GO" id="GO:0006308">
    <property type="term" value="P:DNA catabolic process"/>
    <property type="evidence" value="ECO:0007669"/>
    <property type="project" value="InterPro"/>
</dbReference>
<evidence type="ECO:0000313" key="7">
    <source>
        <dbReference type="EMBL" id="OFV68776.1"/>
    </source>
</evidence>
<keyword evidence="2" id="KW-0540">Nuclease</keyword>
<evidence type="ECO:0000256" key="2">
    <source>
        <dbReference type="ARBA" id="ARBA00022722"/>
    </source>
</evidence>
<dbReference type="InterPro" id="IPR003753">
    <property type="entry name" value="Exonuc_VII_L"/>
</dbReference>
<dbReference type="CDD" id="cd04489">
    <property type="entry name" value="ExoVII_LU_OBF"/>
    <property type="match status" value="1"/>
</dbReference>
<dbReference type="PANTHER" id="PTHR30008:SF0">
    <property type="entry name" value="EXODEOXYRIBONUCLEASE 7 LARGE SUBUNIT"/>
    <property type="match status" value="1"/>
</dbReference>
<accession>A0A1F2PDQ3</accession>
<sequence length="441" mass="49827">MKKQRRPRKLTLFDFEKVESCDCVVEASAEDAVIEKEEKFGIPIFTVEEVTSRIKEIIEADRTLQKLWVRGEVSNLRYHSSGHIYFTLKDEKSSIRCICFRGNASRIKFRMEEGMGVLALGNVGVYELGGSYQLYVDDVEPDGLGALYLAFEQLKEKLKKEGLFDDRFKKPLPRFPTKIGIVTSPGGAAIRDVVKILRRRWRGLEILVAPVRVQGEGAAAEIADAIRMMNEHDDLDLLIVGRGGGSVEDLWAFNEEIVARAIFESEIPVISAVGHETDFTIADFVADIRAATPSAAAEIAVPDQIEVLQTINSLESRIRTGILQIMKEQRRRVDHAREMIVSRKPQDQINQKRQRVDELTNIITRSLQHRIDINRKILHGLMEKIDALSPLSVLKRGYTITYSLPDHRVLKRSSETSVGDEIEVQFADGRIVCGVKQMRGD</sequence>
<dbReference type="InterPro" id="IPR025824">
    <property type="entry name" value="OB-fold_nuc-bd_dom"/>
</dbReference>
<evidence type="ECO:0000256" key="3">
    <source>
        <dbReference type="ARBA" id="ARBA00022801"/>
    </source>
</evidence>
<feature type="domain" description="Exonuclease VII large subunit C-terminal" evidence="5">
    <location>
        <begin position="163"/>
        <end position="378"/>
    </location>
</feature>
<dbReference type="GO" id="GO:0003676">
    <property type="term" value="F:nucleic acid binding"/>
    <property type="evidence" value="ECO:0007669"/>
    <property type="project" value="InterPro"/>
</dbReference>
<keyword evidence="1" id="KW-0963">Cytoplasm</keyword>
<dbReference type="GO" id="GO:0008855">
    <property type="term" value="F:exodeoxyribonuclease VII activity"/>
    <property type="evidence" value="ECO:0007669"/>
    <property type="project" value="InterPro"/>
</dbReference>
<proteinExistence type="inferred from homology"/>
<dbReference type="PANTHER" id="PTHR30008">
    <property type="entry name" value="EXODEOXYRIBONUCLEASE 7 LARGE SUBUNIT"/>
    <property type="match status" value="1"/>
</dbReference>
<name>A0A1F2PDQ3_9EURY</name>
<dbReference type="HAMAP" id="MF_00378">
    <property type="entry name" value="Exonuc_7_L"/>
    <property type="match status" value="1"/>
</dbReference>
<dbReference type="PATRIC" id="fig|1838285.3.peg.456"/>
<dbReference type="STRING" id="1838285.SCAL_000452"/>
<evidence type="ECO:0000259" key="5">
    <source>
        <dbReference type="Pfam" id="PF02601"/>
    </source>
</evidence>
<evidence type="ECO:0000256" key="1">
    <source>
        <dbReference type="ARBA" id="ARBA00022490"/>
    </source>
</evidence>
<dbReference type="Pfam" id="PF13742">
    <property type="entry name" value="tRNA_anti_2"/>
    <property type="match status" value="1"/>
</dbReference>